<sequence>MQKDFRVEQTGIEPGYVLPDKVVELLAELLRDQISRLSSDAHGTDPLKAQRALEIMDDLASRGAIEWQRPNRKEILANSAPMEKLMHDLISGDLAKAAATAAEYFPFKPNTRLKRTYTQREMLNIFFRDGFIDRYSGDRLYHPGFLRLLNILLPQQFPYDAHGHFERCHEIYWDLMPSLDHQTPLARGGADKKSNWITTSMRRNMAKGPWSLRELGWHLFPAGSLKDWDGASATFVFLVEKYIEMCKPHRYVMDWYKSTKLHGQLPKVYEHP</sequence>
<evidence type="ECO:0000313" key="1">
    <source>
        <dbReference type="EMBL" id="AFM14193.1"/>
    </source>
</evidence>
<name>I4BA86_TURPD</name>
<protein>
    <submittedName>
        <fullName evidence="1">Uncharacterized protein</fullName>
    </submittedName>
</protein>
<proteinExistence type="predicted"/>
<accession>I4BA86</accession>
<dbReference type="PATRIC" id="fig|869212.3.peg.3588"/>
<keyword evidence="2" id="KW-1185">Reference proteome</keyword>
<organism evidence="1 2">
    <name type="scientific">Turneriella parva (strain ATCC BAA-1111 / DSM 21527 / NCTC 11395 / H)</name>
    <name type="common">Leptospira parva</name>
    <dbReference type="NCBI Taxonomy" id="869212"/>
    <lineage>
        <taxon>Bacteria</taxon>
        <taxon>Pseudomonadati</taxon>
        <taxon>Spirochaetota</taxon>
        <taxon>Spirochaetia</taxon>
        <taxon>Leptospirales</taxon>
        <taxon>Leptospiraceae</taxon>
        <taxon>Turneriella</taxon>
    </lineage>
</organism>
<dbReference type="HOGENOM" id="CLU_1022863_0_0_12"/>
<gene>
    <name evidence="1" type="ordered locus">Turpa_3558</name>
</gene>
<dbReference type="EMBL" id="CP002959">
    <property type="protein sequence ID" value="AFM14193.1"/>
    <property type="molecule type" value="Genomic_DNA"/>
</dbReference>
<reference evidence="1 2" key="1">
    <citation type="submission" date="2012-06" db="EMBL/GenBank/DDBJ databases">
        <title>The complete chromosome of genome of Turneriella parva DSM 21527.</title>
        <authorList>
            <consortium name="US DOE Joint Genome Institute (JGI-PGF)"/>
            <person name="Lucas S."/>
            <person name="Han J."/>
            <person name="Lapidus A."/>
            <person name="Bruce D."/>
            <person name="Goodwin L."/>
            <person name="Pitluck S."/>
            <person name="Peters L."/>
            <person name="Kyrpides N."/>
            <person name="Mavromatis K."/>
            <person name="Ivanova N."/>
            <person name="Mikhailova N."/>
            <person name="Chertkov O."/>
            <person name="Detter J.C."/>
            <person name="Tapia R."/>
            <person name="Han C."/>
            <person name="Land M."/>
            <person name="Hauser L."/>
            <person name="Markowitz V."/>
            <person name="Cheng J.-F."/>
            <person name="Hugenholtz P."/>
            <person name="Woyke T."/>
            <person name="Wu D."/>
            <person name="Gronow S."/>
            <person name="Wellnitz S."/>
            <person name="Brambilla E."/>
            <person name="Klenk H.-P."/>
            <person name="Eisen J.A."/>
        </authorList>
    </citation>
    <scope>NUCLEOTIDE SEQUENCE [LARGE SCALE GENOMIC DNA]</scope>
    <source>
        <strain evidence="2">ATCC BAA-1111 / DSM 21527 / NCTC 11395 / H</strain>
    </source>
</reference>
<dbReference type="KEGG" id="tpx:Turpa_3558"/>
<dbReference type="RefSeq" id="WP_014804671.1">
    <property type="nucleotide sequence ID" value="NC_018020.1"/>
</dbReference>
<dbReference type="Proteomes" id="UP000006048">
    <property type="component" value="Chromosome"/>
</dbReference>
<evidence type="ECO:0000313" key="2">
    <source>
        <dbReference type="Proteomes" id="UP000006048"/>
    </source>
</evidence>
<dbReference type="AlphaFoldDB" id="I4BA86"/>